<dbReference type="EMBL" id="FRAE01000015">
    <property type="protein sequence ID" value="SHJ81919.1"/>
    <property type="molecule type" value="Genomic_DNA"/>
</dbReference>
<feature type="active site" description="Proton acceptor" evidence="6">
    <location>
        <position position="55"/>
    </location>
</feature>
<dbReference type="GO" id="GO:0016779">
    <property type="term" value="F:nucleotidyltransferase activity"/>
    <property type="evidence" value="ECO:0007669"/>
    <property type="project" value="UniProtKB-UniRule"/>
</dbReference>
<name>A0A1M6MEM6_9FIRM</name>
<dbReference type="OrthoDB" id="1706153at2"/>
<accession>A0A1M6MEM6</accession>
<keyword evidence="3 6" id="KW-0808">Transferase</keyword>
<evidence type="ECO:0000256" key="3">
    <source>
        <dbReference type="ARBA" id="ARBA00022679"/>
    </source>
</evidence>
<evidence type="ECO:0000259" key="7">
    <source>
        <dbReference type="PROSITE" id="PS52018"/>
    </source>
</evidence>
<keyword evidence="9" id="KW-1185">Reference proteome</keyword>
<evidence type="ECO:0000256" key="6">
    <source>
        <dbReference type="PROSITE-ProRule" id="PRU01362"/>
    </source>
</evidence>
<sequence>MKFLFDDYTKTKRVYHIVALRDLDYVLKNGIYYNDKITYNTKYKGFHDYIDDFRRNNIPNWVERRKSIFASLNFKEKHYFHSHSAVLSVKINEDMCWIANENLANKIYEPFALKETKGFEFCSEFLHNKGKDILKEYWNSSLSFKDNLKIRKDLEDGYDAEILICHHIPKEDIEVLYICSDHERMNIEEFKKQFS</sequence>
<gene>
    <name evidence="8" type="ORF">SAMN02744037_00912</name>
</gene>
<evidence type="ECO:0000256" key="2">
    <source>
        <dbReference type="ARBA" id="ARBA00022676"/>
    </source>
</evidence>
<comment type="caution">
    <text evidence="6">Lacks conserved residue(s) required for the propagation of feature annotation.</text>
</comment>
<feature type="binding site" evidence="6">
    <location>
        <position position="55"/>
    </location>
    <ligand>
        <name>NAD(+)</name>
        <dbReference type="ChEBI" id="CHEBI:57540"/>
    </ligand>
</feature>
<feature type="active site" evidence="6">
    <location>
        <position position="161"/>
    </location>
</feature>
<dbReference type="PROSITE" id="PS52018">
    <property type="entry name" value="DART"/>
    <property type="match status" value="1"/>
</dbReference>
<evidence type="ECO:0000256" key="5">
    <source>
        <dbReference type="ARBA" id="ARBA00023125"/>
    </source>
</evidence>
<evidence type="ECO:0000256" key="1">
    <source>
        <dbReference type="ARBA" id="ARBA00022649"/>
    </source>
</evidence>
<dbReference type="GO" id="GO:0003677">
    <property type="term" value="F:DNA binding"/>
    <property type="evidence" value="ECO:0007669"/>
    <property type="project" value="UniProtKB-UniRule"/>
</dbReference>
<evidence type="ECO:0000256" key="4">
    <source>
        <dbReference type="ARBA" id="ARBA00022695"/>
    </source>
</evidence>
<protein>
    <recommendedName>
        <fullName evidence="7">DarT domain-containing protein</fullName>
    </recommendedName>
</protein>
<evidence type="ECO:0000313" key="8">
    <source>
        <dbReference type="EMBL" id="SHJ81919.1"/>
    </source>
</evidence>
<keyword evidence="2 6" id="KW-0328">Glycosyltransferase</keyword>
<organism evidence="8 9">
    <name type="scientific">Tepidibacter formicigenes DSM 15518</name>
    <dbReference type="NCBI Taxonomy" id="1123349"/>
    <lineage>
        <taxon>Bacteria</taxon>
        <taxon>Bacillati</taxon>
        <taxon>Bacillota</taxon>
        <taxon>Clostridia</taxon>
        <taxon>Peptostreptococcales</taxon>
        <taxon>Peptostreptococcaceae</taxon>
        <taxon>Tepidibacter</taxon>
    </lineage>
</organism>
<dbReference type="STRING" id="1123349.SAMN02744037_00912"/>
<comment type="similarity">
    <text evidence="6">Belongs to the DarT ADP-ribosyltransferase family.</text>
</comment>
<reference evidence="9" key="1">
    <citation type="submission" date="2016-11" db="EMBL/GenBank/DDBJ databases">
        <authorList>
            <person name="Varghese N."/>
            <person name="Submissions S."/>
        </authorList>
    </citation>
    <scope>NUCLEOTIDE SEQUENCE [LARGE SCALE GENOMIC DNA]</scope>
    <source>
        <strain evidence="9">DSM 15518</strain>
    </source>
</reference>
<keyword evidence="5 6" id="KW-0238">DNA-binding</keyword>
<feature type="domain" description="DarT" evidence="7">
    <location>
        <begin position="12"/>
        <end position="195"/>
    </location>
</feature>
<dbReference type="GO" id="GO:0016757">
    <property type="term" value="F:glycosyltransferase activity"/>
    <property type="evidence" value="ECO:0007669"/>
    <property type="project" value="UniProtKB-UniRule"/>
</dbReference>
<proteinExistence type="inferred from homology"/>
<dbReference type="Proteomes" id="UP000242497">
    <property type="component" value="Unassembled WGS sequence"/>
</dbReference>
<dbReference type="AlphaFoldDB" id="A0A1M6MEM6"/>
<dbReference type="RefSeq" id="WP_072887691.1">
    <property type="nucleotide sequence ID" value="NZ_FRAE01000015.1"/>
</dbReference>
<keyword evidence="1 6" id="KW-1277">Toxin-antitoxin system</keyword>
<feature type="binding site" evidence="6">
    <location>
        <begin position="16"/>
        <end position="18"/>
    </location>
    <ligand>
        <name>NAD(+)</name>
        <dbReference type="ChEBI" id="CHEBI:57540"/>
    </ligand>
</feature>
<dbReference type="InterPro" id="IPR029494">
    <property type="entry name" value="DarT"/>
</dbReference>
<keyword evidence="4 6" id="KW-0548">Nucleotidyltransferase</keyword>
<evidence type="ECO:0000313" key="9">
    <source>
        <dbReference type="Proteomes" id="UP000242497"/>
    </source>
</evidence>
<comment type="catalytic activity">
    <reaction evidence="6">
        <text>a thymidine in DNA + NAD(+) = an N-(ADP-alpha-D-ribosyl)-thymidine in DNA + nicotinamide + H(+)</text>
        <dbReference type="Rhea" id="RHEA:71651"/>
        <dbReference type="Rhea" id="RHEA-COMP:13556"/>
        <dbReference type="Rhea" id="RHEA-COMP:18051"/>
        <dbReference type="ChEBI" id="CHEBI:15378"/>
        <dbReference type="ChEBI" id="CHEBI:17154"/>
        <dbReference type="ChEBI" id="CHEBI:57540"/>
        <dbReference type="ChEBI" id="CHEBI:137386"/>
        <dbReference type="ChEBI" id="CHEBI:191199"/>
    </reaction>
</comment>